<dbReference type="Pfam" id="PF00501">
    <property type="entry name" value="AMP-binding"/>
    <property type="match status" value="1"/>
</dbReference>
<feature type="domain" description="AMP-binding enzyme C-terminal" evidence="5">
    <location>
        <begin position="429"/>
        <end position="507"/>
    </location>
</feature>
<comment type="caution">
    <text evidence="6">The sequence shown here is derived from an EMBL/GenBank/DDBJ whole genome shotgun (WGS) entry which is preliminary data.</text>
</comment>
<evidence type="ECO:0000259" key="5">
    <source>
        <dbReference type="Pfam" id="PF13193"/>
    </source>
</evidence>
<gene>
    <name evidence="6" type="ORF">FLO80_01935</name>
</gene>
<sequence length="543" mass="58945">MLEIEGRTIGAVFDAAAARWPGRDFLVAAAWEGAPLRCLSYGQVAELVGRYERALRAAGYGIGHRIAVCLGTCPEHYILKLAANRAGLSFVPVNPDYRQGELAYLLTDSGAALAVAGEAHAELMQAAIAEAGTGVGCVPFAAMLDALPPAPWPAEAGEVTPQTEAGLLYTSGTTGRPKGCILSHEYELMVGDSYRLIGGAVALRDGGDRVFNPLPAFHINAGIVAFFGVMLTGNCLIQPQRFSARTWWKDIGESRATVFHYLGVVIAVLLADRNAGPEVLGHLRVGVGAGVEPALHVEFERRFGIPLIEVWGMTEMCRVMSMWQEPRRIDTRAFGRARDDLEVQVWDDAGNPCPPGVPGEMVLRHSAETPGKGFFSGYLNKPEATQEAWAGGWFHTGDTVTMDAEGVLYFVDRKKNIIRRAGENIAAAEVENILLEDERVVNVACVAVPDETREEEVLAAVVLAEGVEPDAQTGMKIFQQAFDRMAYYKLPGWIVFVESLPVTGTQKVVKHRIFDGDEDPRKRPGALDLRHLKTRHMGSARSG</sequence>
<name>A0A5A9ZUB4_9RHOB</name>
<evidence type="ECO:0000313" key="7">
    <source>
        <dbReference type="Proteomes" id="UP000325291"/>
    </source>
</evidence>
<dbReference type="Gene3D" id="3.30.300.30">
    <property type="match status" value="1"/>
</dbReference>
<feature type="coiled-coil region" evidence="3">
    <location>
        <begin position="411"/>
        <end position="438"/>
    </location>
</feature>
<keyword evidence="7" id="KW-1185">Reference proteome</keyword>
<dbReference type="SUPFAM" id="SSF56801">
    <property type="entry name" value="Acetyl-CoA synthetase-like"/>
    <property type="match status" value="1"/>
</dbReference>
<reference evidence="6 7" key="1">
    <citation type="submission" date="2019-07" db="EMBL/GenBank/DDBJ databases">
        <title>Aquicoccus porphyridii gen. nov., sp. nov., isolated from a small marine red alga, Porphyridium marinum.</title>
        <authorList>
            <person name="Liu L."/>
        </authorList>
    </citation>
    <scope>NUCLEOTIDE SEQUENCE [LARGE SCALE GENOMIC DNA]</scope>
    <source>
        <strain evidence="6 7">L1 8-17</strain>
    </source>
</reference>
<dbReference type="InterPro" id="IPR000873">
    <property type="entry name" value="AMP-dep_synth/lig_dom"/>
</dbReference>
<evidence type="ECO:0000259" key="4">
    <source>
        <dbReference type="Pfam" id="PF00501"/>
    </source>
</evidence>
<protein>
    <submittedName>
        <fullName evidence="6">ATP-dependent acyl-CoA ligase</fullName>
    </submittedName>
</protein>
<keyword evidence="3" id="KW-0175">Coiled coil</keyword>
<evidence type="ECO:0000256" key="3">
    <source>
        <dbReference type="SAM" id="Coils"/>
    </source>
</evidence>
<evidence type="ECO:0000256" key="1">
    <source>
        <dbReference type="ARBA" id="ARBA00006432"/>
    </source>
</evidence>
<dbReference type="Pfam" id="PF13193">
    <property type="entry name" value="AMP-binding_C"/>
    <property type="match status" value="1"/>
</dbReference>
<dbReference type="PROSITE" id="PS00455">
    <property type="entry name" value="AMP_BINDING"/>
    <property type="match status" value="1"/>
</dbReference>
<dbReference type="InterPro" id="IPR020845">
    <property type="entry name" value="AMP-binding_CS"/>
</dbReference>
<comment type="similarity">
    <text evidence="1">Belongs to the ATP-dependent AMP-binding enzyme family.</text>
</comment>
<dbReference type="GO" id="GO:0006631">
    <property type="term" value="P:fatty acid metabolic process"/>
    <property type="evidence" value="ECO:0007669"/>
    <property type="project" value="TreeGrafter"/>
</dbReference>
<accession>A0A5A9ZUB4</accession>
<feature type="domain" description="AMP-dependent synthetase/ligase" evidence="4">
    <location>
        <begin position="13"/>
        <end position="366"/>
    </location>
</feature>
<dbReference type="Gene3D" id="3.40.50.12780">
    <property type="entry name" value="N-terminal domain of ligase-like"/>
    <property type="match status" value="1"/>
</dbReference>
<dbReference type="InterPro" id="IPR025110">
    <property type="entry name" value="AMP-bd_C"/>
</dbReference>
<dbReference type="RefSeq" id="WP_111362020.1">
    <property type="nucleotide sequence ID" value="NZ_VINQ01000001.1"/>
</dbReference>
<dbReference type="InterPro" id="IPR045851">
    <property type="entry name" value="AMP-bd_C_sf"/>
</dbReference>
<dbReference type="PANTHER" id="PTHR43201:SF5">
    <property type="entry name" value="MEDIUM-CHAIN ACYL-COA LIGASE ACSF2, MITOCHONDRIAL"/>
    <property type="match status" value="1"/>
</dbReference>
<dbReference type="InterPro" id="IPR042099">
    <property type="entry name" value="ANL_N_sf"/>
</dbReference>
<keyword evidence="2 6" id="KW-0436">Ligase</keyword>
<proteinExistence type="inferred from homology"/>
<dbReference type="Proteomes" id="UP000325291">
    <property type="component" value="Unassembled WGS sequence"/>
</dbReference>
<dbReference type="PANTHER" id="PTHR43201">
    <property type="entry name" value="ACYL-COA SYNTHETASE"/>
    <property type="match status" value="1"/>
</dbReference>
<dbReference type="AlphaFoldDB" id="A0A5A9ZUB4"/>
<evidence type="ECO:0000256" key="2">
    <source>
        <dbReference type="ARBA" id="ARBA00022598"/>
    </source>
</evidence>
<dbReference type="GO" id="GO:0031956">
    <property type="term" value="F:medium-chain fatty acid-CoA ligase activity"/>
    <property type="evidence" value="ECO:0007669"/>
    <property type="project" value="TreeGrafter"/>
</dbReference>
<organism evidence="6 7">
    <name type="scientific">Aquicoccus porphyridii</name>
    <dbReference type="NCBI Taxonomy" id="1852029"/>
    <lineage>
        <taxon>Bacteria</taxon>
        <taxon>Pseudomonadati</taxon>
        <taxon>Pseudomonadota</taxon>
        <taxon>Alphaproteobacteria</taxon>
        <taxon>Rhodobacterales</taxon>
        <taxon>Paracoccaceae</taxon>
        <taxon>Aquicoccus</taxon>
    </lineage>
</organism>
<evidence type="ECO:0000313" key="6">
    <source>
        <dbReference type="EMBL" id="KAA0920958.1"/>
    </source>
</evidence>
<dbReference type="EMBL" id="VINQ01000001">
    <property type="protein sequence ID" value="KAA0920958.1"/>
    <property type="molecule type" value="Genomic_DNA"/>
</dbReference>